<name>A0A345XMV1_9ACTN</name>
<dbReference type="RefSeq" id="WP_208877537.1">
    <property type="nucleotide sequence ID" value="NZ_CP031320.1"/>
</dbReference>
<keyword evidence="3" id="KW-1185">Reference proteome</keyword>
<dbReference type="Gene3D" id="1.10.10.1150">
    <property type="entry name" value="Coenzyme PQQ synthesis protein D (PqqD)"/>
    <property type="match status" value="1"/>
</dbReference>
<evidence type="ECO:0000313" key="2">
    <source>
        <dbReference type="EMBL" id="AXK32967.1"/>
    </source>
</evidence>
<feature type="region of interest" description="Disordered" evidence="1">
    <location>
        <begin position="95"/>
        <end position="140"/>
    </location>
</feature>
<dbReference type="InterPro" id="IPR008792">
    <property type="entry name" value="PQQD"/>
</dbReference>
<gene>
    <name evidence="2" type="ORF">DVA86_10200</name>
</gene>
<feature type="region of interest" description="Disordered" evidence="1">
    <location>
        <begin position="1"/>
        <end position="20"/>
    </location>
</feature>
<accession>A0A345XMV1</accession>
<dbReference type="AlphaFoldDB" id="A0A345XMV1"/>
<dbReference type="Pfam" id="PF05402">
    <property type="entry name" value="PqqD"/>
    <property type="match status" value="1"/>
</dbReference>
<dbReference type="NCBIfam" id="NF033530">
    <property type="entry name" value="lasso_PqqD_Strm"/>
    <property type="match status" value="1"/>
</dbReference>
<evidence type="ECO:0000256" key="1">
    <source>
        <dbReference type="SAM" id="MobiDB-lite"/>
    </source>
</evidence>
<dbReference type="EMBL" id="CP031320">
    <property type="protein sequence ID" value="AXK32967.1"/>
    <property type="molecule type" value="Genomic_DNA"/>
</dbReference>
<proteinExistence type="predicted"/>
<sequence length="140" mass="14813">MTTTSSTPSSSSASPDPLTPLVLRPHITATPTADGMVLLDQRTGAYWQMNTTATLVLHALLDGADAEQAAALLAARHPAAAERADSDVAALIRQLHDAGLAQPRDGARERGPGRGSGSGPNRNRNRDRTQNRKPDQESRT</sequence>
<evidence type="ECO:0000313" key="3">
    <source>
        <dbReference type="Proteomes" id="UP000254425"/>
    </source>
</evidence>
<protein>
    <submittedName>
        <fullName evidence="2">Lasso peptide biosynthesis PqqD family chaperone</fullName>
    </submittedName>
</protein>
<reference evidence="2 3" key="1">
    <citation type="submission" date="2018-07" db="EMBL/GenBank/DDBJ databases">
        <title>Draft genome of the type strain Streptomyces armeniacus ATCC 15676.</title>
        <authorList>
            <person name="Labana P."/>
            <person name="Gosse J.T."/>
            <person name="Boddy C.N."/>
        </authorList>
    </citation>
    <scope>NUCLEOTIDE SEQUENCE [LARGE SCALE GENOMIC DNA]</scope>
    <source>
        <strain evidence="2 3">ATCC 15676</strain>
    </source>
</reference>
<dbReference type="KEGG" id="sarm:DVA86_10200"/>
<organism evidence="2 3">
    <name type="scientific">Streptomyces armeniacus</name>
    <dbReference type="NCBI Taxonomy" id="83291"/>
    <lineage>
        <taxon>Bacteria</taxon>
        <taxon>Bacillati</taxon>
        <taxon>Actinomycetota</taxon>
        <taxon>Actinomycetes</taxon>
        <taxon>Kitasatosporales</taxon>
        <taxon>Streptomycetaceae</taxon>
        <taxon>Streptomyces</taxon>
    </lineage>
</organism>
<dbReference type="Proteomes" id="UP000254425">
    <property type="component" value="Chromosome"/>
</dbReference>
<dbReference type="InterPro" id="IPR041881">
    <property type="entry name" value="PqqD_sf"/>
</dbReference>
<feature type="compositionally biased region" description="Basic and acidic residues" evidence="1">
    <location>
        <begin position="124"/>
        <end position="140"/>
    </location>
</feature>